<dbReference type="OrthoDB" id="4158087at2759"/>
<accession>A0A6A5ZL62</accession>
<evidence type="ECO:0000313" key="2">
    <source>
        <dbReference type="Proteomes" id="UP000799770"/>
    </source>
</evidence>
<dbReference type="AlphaFoldDB" id="A0A6A5ZL62"/>
<gene>
    <name evidence="1" type="ORF">BDV96DRAFT_683803</name>
</gene>
<keyword evidence="2" id="KW-1185">Reference proteome</keyword>
<sequence>MPGDFAFISVDLKGRAVEADRAKIRSQCMQGKNRRIGSRRDVRSARKLRKAAGFQEQKWTVYQDSQAAQGDYHGSGLENTETKPQPYVDGFAGLPLAAPSPPDIALVRLPIDTSPQSQELLFCYFQLDNELKLHVPFFSVLDFEAFETLQYRWIFEDSIFLQTVLLTTSALVDLHAGLPLQLKTVTRLRKTLKLLNQRLAEDDGYERDVTILIIIILTTVAVIFKDNVAVKAHLNGLGQIVHLRTASPINPKLMLKLDQLGLQYALATGYTPSYLCRTRPLLNHLPNRTVPLPLSMSTSLPPSIFPSLAPILQDLQRLVHSINHHLENGSRLLGEAFETENRSIQVRLLGLGSTATSTPSEAAREVIRLGMLAFLTTMSASPAPPVPNSATSRFPNLAEKLKFALTTTRKDDWEDIPWVIRVWLLISITLTCFTGQERWLREIWADVVKNGAALGWEDVRETLKSVMWIFVVHDRDGEVAWRKLTGR</sequence>
<dbReference type="Proteomes" id="UP000799770">
    <property type="component" value="Unassembled WGS sequence"/>
</dbReference>
<name>A0A6A5ZL62_9PLEO</name>
<reference evidence="1" key="1">
    <citation type="journal article" date="2020" name="Stud. Mycol.">
        <title>101 Dothideomycetes genomes: a test case for predicting lifestyles and emergence of pathogens.</title>
        <authorList>
            <person name="Haridas S."/>
            <person name="Albert R."/>
            <person name="Binder M."/>
            <person name="Bloem J."/>
            <person name="Labutti K."/>
            <person name="Salamov A."/>
            <person name="Andreopoulos B."/>
            <person name="Baker S."/>
            <person name="Barry K."/>
            <person name="Bills G."/>
            <person name="Bluhm B."/>
            <person name="Cannon C."/>
            <person name="Castanera R."/>
            <person name="Culley D."/>
            <person name="Daum C."/>
            <person name="Ezra D."/>
            <person name="Gonzalez J."/>
            <person name="Henrissat B."/>
            <person name="Kuo A."/>
            <person name="Liang C."/>
            <person name="Lipzen A."/>
            <person name="Lutzoni F."/>
            <person name="Magnuson J."/>
            <person name="Mondo S."/>
            <person name="Nolan M."/>
            <person name="Ohm R."/>
            <person name="Pangilinan J."/>
            <person name="Park H.-J."/>
            <person name="Ramirez L."/>
            <person name="Alfaro M."/>
            <person name="Sun H."/>
            <person name="Tritt A."/>
            <person name="Yoshinaga Y."/>
            <person name="Zwiers L.-H."/>
            <person name="Turgeon B."/>
            <person name="Goodwin S."/>
            <person name="Spatafora J."/>
            <person name="Crous P."/>
            <person name="Grigoriev I."/>
        </authorList>
    </citation>
    <scope>NUCLEOTIDE SEQUENCE</scope>
    <source>
        <strain evidence="1">CBS 627.86</strain>
    </source>
</reference>
<evidence type="ECO:0000313" key="1">
    <source>
        <dbReference type="EMBL" id="KAF2120342.1"/>
    </source>
</evidence>
<organism evidence="1 2">
    <name type="scientific">Lophiotrema nucula</name>
    <dbReference type="NCBI Taxonomy" id="690887"/>
    <lineage>
        <taxon>Eukaryota</taxon>
        <taxon>Fungi</taxon>
        <taxon>Dikarya</taxon>
        <taxon>Ascomycota</taxon>
        <taxon>Pezizomycotina</taxon>
        <taxon>Dothideomycetes</taxon>
        <taxon>Pleosporomycetidae</taxon>
        <taxon>Pleosporales</taxon>
        <taxon>Lophiotremataceae</taxon>
        <taxon>Lophiotrema</taxon>
    </lineage>
</organism>
<protein>
    <submittedName>
        <fullName evidence="1">Uncharacterized protein</fullName>
    </submittedName>
</protein>
<proteinExistence type="predicted"/>
<dbReference type="EMBL" id="ML977314">
    <property type="protein sequence ID" value="KAF2120342.1"/>
    <property type="molecule type" value="Genomic_DNA"/>
</dbReference>
<dbReference type="PANTHER" id="PTHR37540">
    <property type="entry name" value="TRANSCRIPTION FACTOR (ACR-2), PUTATIVE-RELATED-RELATED"/>
    <property type="match status" value="1"/>
</dbReference>
<dbReference type="PANTHER" id="PTHR37540:SF5">
    <property type="entry name" value="TRANSCRIPTION FACTOR DOMAIN-CONTAINING PROTEIN"/>
    <property type="match status" value="1"/>
</dbReference>